<dbReference type="EMBL" id="BTSX01000001">
    <property type="protein sequence ID" value="GMS78544.1"/>
    <property type="molecule type" value="Genomic_DNA"/>
</dbReference>
<evidence type="ECO:0000313" key="3">
    <source>
        <dbReference type="Proteomes" id="UP001432027"/>
    </source>
</evidence>
<gene>
    <name evidence="2" type="ORF">PENTCL1PPCAC_719</name>
</gene>
<feature type="transmembrane region" description="Helical" evidence="1">
    <location>
        <begin position="6"/>
        <end position="28"/>
    </location>
</feature>
<keyword evidence="1" id="KW-0812">Transmembrane</keyword>
<protein>
    <submittedName>
        <fullName evidence="2">Uncharacterized protein</fullName>
    </submittedName>
</protein>
<dbReference type="AlphaFoldDB" id="A0AAV5S814"/>
<comment type="caution">
    <text evidence="2">The sequence shown here is derived from an EMBL/GenBank/DDBJ whole genome shotgun (WGS) entry which is preliminary data.</text>
</comment>
<name>A0AAV5S814_9BILA</name>
<reference evidence="2" key="1">
    <citation type="submission" date="2023-10" db="EMBL/GenBank/DDBJ databases">
        <title>Genome assembly of Pristionchus species.</title>
        <authorList>
            <person name="Yoshida K."/>
            <person name="Sommer R.J."/>
        </authorList>
    </citation>
    <scope>NUCLEOTIDE SEQUENCE</scope>
    <source>
        <strain evidence="2">RS0144</strain>
    </source>
</reference>
<organism evidence="2 3">
    <name type="scientific">Pristionchus entomophagus</name>
    <dbReference type="NCBI Taxonomy" id="358040"/>
    <lineage>
        <taxon>Eukaryota</taxon>
        <taxon>Metazoa</taxon>
        <taxon>Ecdysozoa</taxon>
        <taxon>Nematoda</taxon>
        <taxon>Chromadorea</taxon>
        <taxon>Rhabditida</taxon>
        <taxon>Rhabditina</taxon>
        <taxon>Diplogasteromorpha</taxon>
        <taxon>Diplogasteroidea</taxon>
        <taxon>Neodiplogasteridae</taxon>
        <taxon>Pristionchus</taxon>
    </lineage>
</organism>
<keyword evidence="1" id="KW-1133">Transmembrane helix</keyword>
<dbReference type="Proteomes" id="UP001432027">
    <property type="component" value="Unassembled WGS sequence"/>
</dbReference>
<accession>A0AAV5S814</accession>
<feature type="non-terminal residue" evidence="2">
    <location>
        <position position="1"/>
    </location>
</feature>
<evidence type="ECO:0000313" key="2">
    <source>
        <dbReference type="EMBL" id="GMS78544.1"/>
    </source>
</evidence>
<keyword evidence="1" id="KW-0472">Membrane</keyword>
<keyword evidence="3" id="KW-1185">Reference proteome</keyword>
<sequence length="87" mass="9304">ASVDEVLTVIVEDAVLGAAFLALLLCFLHDSFAGEGLSGLVHGVVPTHQPTSSNVRNLVVLNLIIVLYFLPSVEMDEVRHTIVHASI</sequence>
<proteinExistence type="predicted"/>
<evidence type="ECO:0000256" key="1">
    <source>
        <dbReference type="SAM" id="Phobius"/>
    </source>
</evidence>